<gene>
    <name evidence="3" type="ORF">HNR19_002215</name>
</gene>
<feature type="transmembrane region" description="Helical" evidence="2">
    <location>
        <begin position="186"/>
        <end position="209"/>
    </location>
</feature>
<evidence type="ECO:0000313" key="3">
    <source>
        <dbReference type="EMBL" id="NYJ01517.1"/>
    </source>
</evidence>
<proteinExistence type="predicted"/>
<accession>A0A853C2V5</accession>
<feature type="region of interest" description="Disordered" evidence="1">
    <location>
        <begin position="214"/>
        <end position="239"/>
    </location>
</feature>
<evidence type="ECO:0000256" key="1">
    <source>
        <dbReference type="SAM" id="MobiDB-lite"/>
    </source>
</evidence>
<keyword evidence="2" id="KW-1133">Transmembrane helix</keyword>
<dbReference type="Proteomes" id="UP000530424">
    <property type="component" value="Unassembled WGS sequence"/>
</dbReference>
<name>A0A853C2V5_9ACTN</name>
<organism evidence="3 4">
    <name type="scientific">Nocardioides thalensis</name>
    <dbReference type="NCBI Taxonomy" id="1914755"/>
    <lineage>
        <taxon>Bacteria</taxon>
        <taxon>Bacillati</taxon>
        <taxon>Actinomycetota</taxon>
        <taxon>Actinomycetes</taxon>
        <taxon>Propionibacteriales</taxon>
        <taxon>Nocardioidaceae</taxon>
        <taxon>Nocardioides</taxon>
    </lineage>
</organism>
<dbReference type="EMBL" id="JACCFP010000001">
    <property type="protein sequence ID" value="NYJ01517.1"/>
    <property type="molecule type" value="Genomic_DNA"/>
</dbReference>
<sequence>MALHDSLRELVAARGAAVVDDATELRGALDDFLGEDEATIGELNLLVDAVRLGGLDRLLTMLDNGAAPAAAVAEAGAALARDRGSDDSRRASWAVAALGFALGRVEAAVVERSLPTAAPVDPRPATPPPPPPRPPTPRPSPEPDPGPGTVGSAEAVPTAFDRERSVPASPPPVPSPPVRRRKRRSVVLLAVSFAVVLGLVGGIGLALWLERDTTTNANDPEDTPTASDPTTDSTKERLTAVPDGDILVAYIGDDERIDRVDADGGGVKRLTKGPQDHLPSISPDRTQVAYLVGAAGEPRILMMLDVATGQSEEVFDGEGPCANSVRPGWSLDGAWLALLCAGDEDEPAGIYLANPVNGAAYALMTDMPPLSGSPTWVDENTIVYTQTDETLWSLDIDLGNYRAERAPSQLTITDMPDARLSHPDWSEQAGKLLFVVHPDDTEFGELWVADKNLENAESIGEGYAHPVWSPSGDAVAFTMKDDDGVEVLATAPYVNGELGPATDVKPVPDGEVGIPVWGSR</sequence>
<feature type="compositionally biased region" description="Pro residues" evidence="1">
    <location>
        <begin position="121"/>
        <end position="146"/>
    </location>
</feature>
<reference evidence="3 4" key="1">
    <citation type="submission" date="2020-07" db="EMBL/GenBank/DDBJ databases">
        <title>Sequencing the genomes of 1000 actinobacteria strains.</title>
        <authorList>
            <person name="Klenk H.-P."/>
        </authorList>
    </citation>
    <scope>NUCLEOTIDE SEQUENCE [LARGE SCALE GENOMIC DNA]</scope>
    <source>
        <strain evidence="3 4">DSM 103833</strain>
    </source>
</reference>
<evidence type="ECO:0000313" key="4">
    <source>
        <dbReference type="Proteomes" id="UP000530424"/>
    </source>
</evidence>
<dbReference type="InterPro" id="IPR011659">
    <property type="entry name" value="WD40"/>
</dbReference>
<feature type="compositionally biased region" description="Low complexity" evidence="1">
    <location>
        <begin position="223"/>
        <end position="232"/>
    </location>
</feature>
<dbReference type="SUPFAM" id="SSF69304">
    <property type="entry name" value="Tricorn protease N-terminal domain"/>
    <property type="match status" value="1"/>
</dbReference>
<dbReference type="AlphaFoldDB" id="A0A853C2V5"/>
<dbReference type="Pfam" id="PF07676">
    <property type="entry name" value="PD40"/>
    <property type="match status" value="1"/>
</dbReference>
<feature type="region of interest" description="Disordered" evidence="1">
    <location>
        <begin position="115"/>
        <end position="181"/>
    </location>
</feature>
<evidence type="ECO:0000256" key="2">
    <source>
        <dbReference type="SAM" id="Phobius"/>
    </source>
</evidence>
<comment type="caution">
    <text evidence="3">The sequence shown here is derived from an EMBL/GenBank/DDBJ whole genome shotgun (WGS) entry which is preliminary data.</text>
</comment>
<protein>
    <submittedName>
        <fullName evidence="3">Tol biopolymer transport system component</fullName>
    </submittedName>
</protein>
<keyword evidence="2" id="KW-0812">Transmembrane</keyword>
<keyword evidence="4" id="KW-1185">Reference proteome</keyword>
<keyword evidence="2" id="KW-0472">Membrane</keyword>
<dbReference type="RefSeq" id="WP_179667993.1">
    <property type="nucleotide sequence ID" value="NZ_JACCFP010000001.1"/>
</dbReference>
<feature type="compositionally biased region" description="Pro residues" evidence="1">
    <location>
        <begin position="168"/>
        <end position="177"/>
    </location>
</feature>
<dbReference type="InterPro" id="IPR011042">
    <property type="entry name" value="6-blade_b-propeller_TolB-like"/>
</dbReference>
<dbReference type="Gene3D" id="2.120.10.30">
    <property type="entry name" value="TolB, C-terminal domain"/>
    <property type="match status" value="2"/>
</dbReference>